<name>A0A1M5UGN8_9FIRM</name>
<feature type="domain" description="HTH gntR-type" evidence="4">
    <location>
        <begin position="11"/>
        <end position="79"/>
    </location>
</feature>
<accession>A0A1M5UGN8</accession>
<evidence type="ECO:0000256" key="3">
    <source>
        <dbReference type="ARBA" id="ARBA00023163"/>
    </source>
</evidence>
<evidence type="ECO:0000313" key="5">
    <source>
        <dbReference type="EMBL" id="SHH62212.1"/>
    </source>
</evidence>
<dbReference type="GO" id="GO:0003700">
    <property type="term" value="F:DNA-binding transcription factor activity"/>
    <property type="evidence" value="ECO:0007669"/>
    <property type="project" value="InterPro"/>
</dbReference>
<reference evidence="5 6" key="1">
    <citation type="submission" date="2016-11" db="EMBL/GenBank/DDBJ databases">
        <authorList>
            <person name="Jaros S."/>
            <person name="Januszkiewicz K."/>
            <person name="Wedrychowicz H."/>
        </authorList>
    </citation>
    <scope>NUCLEOTIDE SEQUENCE [LARGE SCALE GENOMIC DNA]</scope>
    <source>
        <strain evidence="5 6">DSM 10068</strain>
    </source>
</reference>
<gene>
    <name evidence="5" type="ORF">SAMN02745823_00517</name>
</gene>
<organism evidence="5 6">
    <name type="scientific">Sporobacter termitidis DSM 10068</name>
    <dbReference type="NCBI Taxonomy" id="1123282"/>
    <lineage>
        <taxon>Bacteria</taxon>
        <taxon>Bacillati</taxon>
        <taxon>Bacillota</taxon>
        <taxon>Clostridia</taxon>
        <taxon>Eubacteriales</taxon>
        <taxon>Oscillospiraceae</taxon>
        <taxon>Sporobacter</taxon>
    </lineage>
</organism>
<dbReference type="SUPFAM" id="SSF46785">
    <property type="entry name" value="Winged helix' DNA-binding domain"/>
    <property type="match status" value="1"/>
</dbReference>
<keyword evidence="2" id="KW-0238">DNA-binding</keyword>
<dbReference type="PANTHER" id="PTHR38445">
    <property type="entry name" value="HTH-TYPE TRANSCRIPTIONAL REPRESSOR YTRA"/>
    <property type="match status" value="1"/>
</dbReference>
<dbReference type="EMBL" id="FQXV01000001">
    <property type="protein sequence ID" value="SHH62212.1"/>
    <property type="molecule type" value="Genomic_DNA"/>
</dbReference>
<dbReference type="InterPro" id="IPR000524">
    <property type="entry name" value="Tscrpt_reg_HTH_GntR"/>
</dbReference>
<evidence type="ECO:0000256" key="1">
    <source>
        <dbReference type="ARBA" id="ARBA00023015"/>
    </source>
</evidence>
<protein>
    <submittedName>
        <fullName evidence="5">GntR family transcriptional regulator</fullName>
    </submittedName>
</protein>
<evidence type="ECO:0000256" key="2">
    <source>
        <dbReference type="ARBA" id="ARBA00023125"/>
    </source>
</evidence>
<sequence length="123" mass="13817">MDIVLSSSSDKPIYRQLFEQISAQIVKGELAPVFCLPPIRTVAKELRISVIPVKKAWEDLERAGFIYTMVGKGCFVAPLPPSALDDKRDTLAIDKLKKDIAFYKGLGLSLEELLDLIKRYYDA</sequence>
<evidence type="ECO:0000259" key="4">
    <source>
        <dbReference type="PROSITE" id="PS50949"/>
    </source>
</evidence>
<dbReference type="Proteomes" id="UP000183995">
    <property type="component" value="Unassembled WGS sequence"/>
</dbReference>
<dbReference type="CDD" id="cd07377">
    <property type="entry name" value="WHTH_GntR"/>
    <property type="match status" value="1"/>
</dbReference>
<dbReference type="RefSeq" id="WP_073076053.1">
    <property type="nucleotide sequence ID" value="NZ_FQXV01000001.1"/>
</dbReference>
<keyword evidence="3" id="KW-0804">Transcription</keyword>
<dbReference type="InterPro" id="IPR036390">
    <property type="entry name" value="WH_DNA-bd_sf"/>
</dbReference>
<dbReference type="GO" id="GO:0003677">
    <property type="term" value="F:DNA binding"/>
    <property type="evidence" value="ECO:0007669"/>
    <property type="project" value="UniProtKB-KW"/>
</dbReference>
<dbReference type="Pfam" id="PF00392">
    <property type="entry name" value="GntR"/>
    <property type="match status" value="1"/>
</dbReference>
<dbReference type="STRING" id="1123282.SAMN02745823_00517"/>
<dbReference type="InterPro" id="IPR036388">
    <property type="entry name" value="WH-like_DNA-bd_sf"/>
</dbReference>
<dbReference type="AlphaFoldDB" id="A0A1M5UGN8"/>
<evidence type="ECO:0000313" key="6">
    <source>
        <dbReference type="Proteomes" id="UP000183995"/>
    </source>
</evidence>
<proteinExistence type="predicted"/>
<dbReference type="OrthoDB" id="9801546at2"/>
<keyword evidence="1" id="KW-0805">Transcription regulation</keyword>
<dbReference type="SMART" id="SM00345">
    <property type="entry name" value="HTH_GNTR"/>
    <property type="match status" value="1"/>
</dbReference>
<dbReference type="PANTHER" id="PTHR38445:SF7">
    <property type="entry name" value="GNTR-FAMILY TRANSCRIPTIONAL REGULATOR"/>
    <property type="match status" value="1"/>
</dbReference>
<keyword evidence="6" id="KW-1185">Reference proteome</keyword>
<dbReference type="Gene3D" id="1.10.10.10">
    <property type="entry name" value="Winged helix-like DNA-binding domain superfamily/Winged helix DNA-binding domain"/>
    <property type="match status" value="1"/>
</dbReference>
<dbReference type="PROSITE" id="PS50949">
    <property type="entry name" value="HTH_GNTR"/>
    <property type="match status" value="1"/>
</dbReference>